<comment type="caution">
    <text evidence="1">The sequence shown here is derived from an EMBL/GenBank/DDBJ whole genome shotgun (WGS) entry which is preliminary data.</text>
</comment>
<evidence type="ECO:0000313" key="1">
    <source>
        <dbReference type="EMBL" id="MBM7814019.1"/>
    </source>
</evidence>
<name>A0ABS2SEH9_9PSEU</name>
<dbReference type="Proteomes" id="UP001195724">
    <property type="component" value="Unassembled WGS sequence"/>
</dbReference>
<protein>
    <submittedName>
        <fullName evidence="1">Uncharacterized protein</fullName>
    </submittedName>
</protein>
<evidence type="ECO:0000313" key="2">
    <source>
        <dbReference type="Proteomes" id="UP001195724"/>
    </source>
</evidence>
<keyword evidence="2" id="KW-1185">Reference proteome</keyword>
<sequence length="32" mass="3490">MTHGPLHHVELWVSDPACAEHGRVGYFTAPCA</sequence>
<organism evidence="1 2">
    <name type="scientific">Saccharothrix algeriensis</name>
    <dbReference type="NCBI Taxonomy" id="173560"/>
    <lineage>
        <taxon>Bacteria</taxon>
        <taxon>Bacillati</taxon>
        <taxon>Actinomycetota</taxon>
        <taxon>Actinomycetes</taxon>
        <taxon>Pseudonocardiales</taxon>
        <taxon>Pseudonocardiaceae</taxon>
        <taxon>Saccharothrix</taxon>
    </lineage>
</organism>
<accession>A0ABS2SEH9</accession>
<gene>
    <name evidence="1" type="ORF">JOE68_004884</name>
</gene>
<proteinExistence type="predicted"/>
<dbReference type="EMBL" id="JAFBCL010000001">
    <property type="protein sequence ID" value="MBM7814019.1"/>
    <property type="molecule type" value="Genomic_DNA"/>
</dbReference>
<reference evidence="1 2" key="1">
    <citation type="submission" date="2021-01" db="EMBL/GenBank/DDBJ databases">
        <title>Sequencing the genomes of 1000 actinobacteria strains.</title>
        <authorList>
            <person name="Klenk H.-P."/>
        </authorList>
    </citation>
    <scope>NUCLEOTIDE SEQUENCE [LARGE SCALE GENOMIC DNA]</scope>
    <source>
        <strain evidence="1 2">DSM 44581</strain>
    </source>
</reference>